<dbReference type="NCBIfam" id="NF041438">
    <property type="entry name" value="SepM_fam_S16"/>
    <property type="match status" value="1"/>
</dbReference>
<dbReference type="PROSITE" id="PS51786">
    <property type="entry name" value="LON_PROTEOLYTIC"/>
    <property type="match status" value="1"/>
</dbReference>
<reference evidence="4 5" key="1">
    <citation type="submission" date="2017-07" db="EMBL/GenBank/DDBJ databases">
        <title>The genome sequence of Paludifilum halophilum highlights mechanisms for microbial adaptation to high salt environemnts.</title>
        <authorList>
            <person name="Belbahri L."/>
        </authorList>
    </citation>
    <scope>NUCLEOTIDE SEQUENCE [LARGE SCALE GENOMIC DNA]</scope>
    <source>
        <strain evidence="4 5">DSM 102817</strain>
    </source>
</reference>
<dbReference type="GO" id="GO:0004176">
    <property type="term" value="F:ATP-dependent peptidase activity"/>
    <property type="evidence" value="ECO:0007669"/>
    <property type="project" value="UniProtKB-UniRule"/>
</dbReference>
<accession>A0A235B2A2</accession>
<dbReference type="Proteomes" id="UP000215459">
    <property type="component" value="Unassembled WGS sequence"/>
</dbReference>
<gene>
    <name evidence="4" type="ORF">CHM34_16225</name>
</gene>
<dbReference type="EMBL" id="NOWF01000012">
    <property type="protein sequence ID" value="OYD06440.1"/>
    <property type="molecule type" value="Genomic_DNA"/>
</dbReference>
<feature type="domain" description="Lon proteolytic" evidence="3">
    <location>
        <begin position="238"/>
        <end position="344"/>
    </location>
</feature>
<organism evidence="4 5">
    <name type="scientific">Paludifilum halophilum</name>
    <dbReference type="NCBI Taxonomy" id="1642702"/>
    <lineage>
        <taxon>Bacteria</taxon>
        <taxon>Bacillati</taxon>
        <taxon>Bacillota</taxon>
        <taxon>Bacilli</taxon>
        <taxon>Bacillales</taxon>
        <taxon>Thermoactinomycetaceae</taxon>
        <taxon>Paludifilum</taxon>
    </lineage>
</organism>
<dbReference type="Pfam" id="PF05362">
    <property type="entry name" value="Lon_C"/>
    <property type="match status" value="1"/>
</dbReference>
<dbReference type="GO" id="GO:0005524">
    <property type="term" value="F:ATP binding"/>
    <property type="evidence" value="ECO:0007669"/>
    <property type="project" value="InterPro"/>
</dbReference>
<dbReference type="InterPro" id="IPR001478">
    <property type="entry name" value="PDZ"/>
</dbReference>
<dbReference type="EC" id="3.4.21.53" evidence="1"/>
<keyword evidence="1" id="KW-0645">Protease</keyword>
<dbReference type="RefSeq" id="WP_094265663.1">
    <property type="nucleotide sequence ID" value="NZ_NOWF01000012.1"/>
</dbReference>
<dbReference type="InterPro" id="IPR036034">
    <property type="entry name" value="PDZ_sf"/>
</dbReference>
<feature type="active site" evidence="1">
    <location>
        <position position="242"/>
    </location>
</feature>
<dbReference type="GO" id="GO:0030163">
    <property type="term" value="P:protein catabolic process"/>
    <property type="evidence" value="ECO:0007669"/>
    <property type="project" value="InterPro"/>
</dbReference>
<evidence type="ECO:0000313" key="4">
    <source>
        <dbReference type="EMBL" id="OYD06440.1"/>
    </source>
</evidence>
<dbReference type="PANTHER" id="PTHR10046">
    <property type="entry name" value="ATP DEPENDENT LON PROTEASE FAMILY MEMBER"/>
    <property type="match status" value="1"/>
</dbReference>
<name>A0A235B2A2_9BACL</name>
<keyword evidence="1" id="KW-0378">Hydrolase</keyword>
<comment type="similarity">
    <text evidence="1">Belongs to the peptidase S16 family.</text>
</comment>
<dbReference type="InterPro" id="IPR008269">
    <property type="entry name" value="Lon_proteolytic"/>
</dbReference>
<comment type="caution">
    <text evidence="4">The sequence shown here is derived from an EMBL/GenBank/DDBJ whole genome shotgun (WGS) entry which is preliminary data.</text>
</comment>
<proteinExistence type="inferred from homology"/>
<dbReference type="AlphaFoldDB" id="A0A235B2A2"/>
<feature type="active site" evidence="1">
    <location>
        <position position="287"/>
    </location>
</feature>
<keyword evidence="2" id="KW-0812">Transmembrane</keyword>
<dbReference type="Gene3D" id="3.30.230.10">
    <property type="match status" value="1"/>
</dbReference>
<dbReference type="InterPro" id="IPR027065">
    <property type="entry name" value="Lon_Prtase"/>
</dbReference>
<sequence length="351" mass="38809">MRILYNRYRPWVIVTLVALMVFAVLFFVPVPYYIVQPGSALEVRPMIQVDQAKSGEKGAFMMTTVSMREGNVLGYLASQMSPSFERIPKGEVLGRGEDPEEYQHRQVEIMDQSQQNAVIAAFREMGRPVQEKFLGVQVLRLLKNMPAQNVLQEGDLIWRVDGERVRTTEDLITYLSHKKPGDTVEMRVKRKDHLLNEEVTLASLDPSGGGERAGVGIEPITLRKVKTDPEVRIDAKKIGGPSAGLMFTLEIMNQLEEGDLTQGLRVAGTGTITPAGEVGQIGGVHHKVRAAEAEGADIFFVPADVDPQDTNEKRALATAEKIGTDMKVVPVRTLSEAIDYLEGRAVKKRAS</sequence>
<dbReference type="Pfam" id="PF13180">
    <property type="entry name" value="PDZ_2"/>
    <property type="match status" value="1"/>
</dbReference>
<evidence type="ECO:0000256" key="2">
    <source>
        <dbReference type="SAM" id="Phobius"/>
    </source>
</evidence>
<dbReference type="OrthoDB" id="2356897at2"/>
<dbReference type="InterPro" id="IPR020568">
    <property type="entry name" value="Ribosomal_Su5_D2-typ_SF"/>
</dbReference>
<dbReference type="SUPFAM" id="SSF54211">
    <property type="entry name" value="Ribosomal protein S5 domain 2-like"/>
    <property type="match status" value="1"/>
</dbReference>
<keyword evidence="2" id="KW-1133">Transmembrane helix</keyword>
<keyword evidence="1" id="KW-0720">Serine protease</keyword>
<dbReference type="SMART" id="SM00228">
    <property type="entry name" value="PDZ"/>
    <property type="match status" value="1"/>
</dbReference>
<feature type="transmembrane region" description="Helical" evidence="2">
    <location>
        <begin position="12"/>
        <end position="34"/>
    </location>
</feature>
<keyword evidence="2" id="KW-0472">Membrane</keyword>
<dbReference type="GO" id="GO:0006508">
    <property type="term" value="P:proteolysis"/>
    <property type="evidence" value="ECO:0007669"/>
    <property type="project" value="UniProtKB-KW"/>
</dbReference>
<keyword evidence="5" id="KW-1185">Reference proteome</keyword>
<protein>
    <recommendedName>
        <fullName evidence="1">endopeptidase La</fullName>
        <ecNumber evidence="1">3.4.21.53</ecNumber>
    </recommendedName>
</protein>
<dbReference type="GO" id="GO:0004252">
    <property type="term" value="F:serine-type endopeptidase activity"/>
    <property type="evidence" value="ECO:0007669"/>
    <property type="project" value="UniProtKB-UniRule"/>
</dbReference>
<evidence type="ECO:0000259" key="3">
    <source>
        <dbReference type="PROSITE" id="PS51786"/>
    </source>
</evidence>
<comment type="catalytic activity">
    <reaction evidence="1">
        <text>Hydrolysis of proteins in presence of ATP.</text>
        <dbReference type="EC" id="3.4.21.53"/>
    </reaction>
</comment>
<evidence type="ECO:0000313" key="5">
    <source>
        <dbReference type="Proteomes" id="UP000215459"/>
    </source>
</evidence>
<dbReference type="SUPFAM" id="SSF50156">
    <property type="entry name" value="PDZ domain-like"/>
    <property type="match status" value="1"/>
</dbReference>
<dbReference type="InterPro" id="IPR014721">
    <property type="entry name" value="Ribsml_uS5_D2-typ_fold_subgr"/>
</dbReference>
<evidence type="ECO:0000256" key="1">
    <source>
        <dbReference type="PROSITE-ProRule" id="PRU01122"/>
    </source>
</evidence>
<dbReference type="Gene3D" id="2.30.42.10">
    <property type="match status" value="1"/>
</dbReference>